<organism evidence="1 2">
    <name type="scientific">Lachnospira eligens</name>
    <dbReference type="NCBI Taxonomy" id="39485"/>
    <lineage>
        <taxon>Bacteria</taxon>
        <taxon>Bacillati</taxon>
        <taxon>Bacillota</taxon>
        <taxon>Clostridia</taxon>
        <taxon>Lachnospirales</taxon>
        <taxon>Lachnospiraceae</taxon>
        <taxon>Lachnospira</taxon>
    </lineage>
</organism>
<reference evidence="1 2" key="1">
    <citation type="submission" date="2018-08" db="EMBL/GenBank/DDBJ databases">
        <title>A genome reference for cultivated species of the human gut microbiota.</title>
        <authorList>
            <person name="Zou Y."/>
            <person name="Xue W."/>
            <person name="Luo G."/>
        </authorList>
    </citation>
    <scope>NUCLEOTIDE SEQUENCE [LARGE SCALE GENOMIC DNA]</scope>
    <source>
        <strain evidence="1 2">AM37-3BH</strain>
    </source>
</reference>
<dbReference type="EMBL" id="QSHM01000010">
    <property type="protein sequence ID" value="RHC12563.1"/>
    <property type="molecule type" value="Genomic_DNA"/>
</dbReference>
<dbReference type="AlphaFoldDB" id="A0A413YU42"/>
<gene>
    <name evidence="1" type="ORF">DW858_09345</name>
</gene>
<proteinExistence type="predicted"/>
<name>A0A413YU42_9FIRM</name>
<dbReference type="Proteomes" id="UP000285844">
    <property type="component" value="Unassembled WGS sequence"/>
</dbReference>
<sequence length="85" mass="9546">MADLSQSPAEIFTPNNPNVVLTNINGYEVPTLELSDKRGSYIAIPALNKELSDIAKQFINGHYITEIDYDKFNGKVAIIKAYYQH</sequence>
<protein>
    <submittedName>
        <fullName evidence="1">Uncharacterized protein</fullName>
    </submittedName>
</protein>
<evidence type="ECO:0000313" key="1">
    <source>
        <dbReference type="EMBL" id="RHC12563.1"/>
    </source>
</evidence>
<accession>A0A413YU42</accession>
<evidence type="ECO:0000313" key="2">
    <source>
        <dbReference type="Proteomes" id="UP000285844"/>
    </source>
</evidence>
<comment type="caution">
    <text evidence="1">The sequence shown here is derived from an EMBL/GenBank/DDBJ whole genome shotgun (WGS) entry which is preliminary data.</text>
</comment>
<dbReference type="RefSeq" id="WP_118362791.1">
    <property type="nucleotide sequence ID" value="NZ_QSHM01000010.1"/>
</dbReference>